<reference evidence="2" key="1">
    <citation type="submission" date="2021-07" db="EMBL/GenBank/DDBJ databases">
        <authorList>
            <person name="Durling M."/>
        </authorList>
    </citation>
    <scope>NUCLEOTIDE SEQUENCE</scope>
</reference>
<evidence type="ECO:0000313" key="3">
    <source>
        <dbReference type="Proteomes" id="UP000696280"/>
    </source>
</evidence>
<comment type="caution">
    <text evidence="2">The sequence shown here is derived from an EMBL/GenBank/DDBJ whole genome shotgun (WGS) entry which is preliminary data.</text>
</comment>
<evidence type="ECO:0000256" key="1">
    <source>
        <dbReference type="SAM" id="SignalP"/>
    </source>
</evidence>
<dbReference type="Proteomes" id="UP000696280">
    <property type="component" value="Unassembled WGS sequence"/>
</dbReference>
<organism evidence="2 3">
    <name type="scientific">Hymenoscyphus fraxineus</name>
    <dbReference type="NCBI Taxonomy" id="746836"/>
    <lineage>
        <taxon>Eukaryota</taxon>
        <taxon>Fungi</taxon>
        <taxon>Dikarya</taxon>
        <taxon>Ascomycota</taxon>
        <taxon>Pezizomycotina</taxon>
        <taxon>Leotiomycetes</taxon>
        <taxon>Helotiales</taxon>
        <taxon>Helotiaceae</taxon>
        <taxon>Hymenoscyphus</taxon>
    </lineage>
</organism>
<proteinExistence type="predicted"/>
<dbReference type="EMBL" id="CAJVRL010000079">
    <property type="protein sequence ID" value="CAG8957411.1"/>
    <property type="molecule type" value="Genomic_DNA"/>
</dbReference>
<dbReference type="AlphaFoldDB" id="A0A9N9PRY3"/>
<name>A0A9N9PRY3_9HELO</name>
<protein>
    <submittedName>
        <fullName evidence="2">Uncharacterized protein</fullName>
    </submittedName>
</protein>
<sequence length="79" mass="8401">MRFSTLTILATLMASTLAYPLLKSDEGFALSKKESDSAITSEVLEVKRSPPKGLQCPGTETLPDGVENDAAVVQPLCAF</sequence>
<evidence type="ECO:0000313" key="2">
    <source>
        <dbReference type="EMBL" id="CAG8957411.1"/>
    </source>
</evidence>
<keyword evidence="1" id="KW-0732">Signal</keyword>
<gene>
    <name evidence="2" type="ORF">HYFRA_00011392</name>
</gene>
<accession>A0A9N9PRY3</accession>
<feature type="chain" id="PRO_5040214488" evidence="1">
    <location>
        <begin position="19"/>
        <end position="79"/>
    </location>
</feature>
<keyword evidence="3" id="KW-1185">Reference proteome</keyword>
<feature type="signal peptide" evidence="1">
    <location>
        <begin position="1"/>
        <end position="18"/>
    </location>
</feature>